<evidence type="ECO:0000313" key="3">
    <source>
        <dbReference type="EMBL" id="MBA8928262.1"/>
    </source>
</evidence>
<sequence length="185" mass="20206">MHSARPRDQVYRLVTVLLAVLFLPAALVVTRGRRAHERASEWALGIRYPAEDLTGLTPATGAAFARARCAALWQNGVLIGLTSGHRPHAEQLALFEQAVTRHGSVAAARAWVLPPGESAHVAGTALDIRPSEGAKWLERNGDRFGLYRTYANEWWHFEHFGAGRRPRLRANPGSTGTESAQQAGV</sequence>
<evidence type="ECO:0000259" key="2">
    <source>
        <dbReference type="Pfam" id="PF02557"/>
    </source>
</evidence>
<organism evidence="3 4">
    <name type="scientific">Kutzneria viridogrisea</name>
    <dbReference type="NCBI Taxonomy" id="47990"/>
    <lineage>
        <taxon>Bacteria</taxon>
        <taxon>Bacillati</taxon>
        <taxon>Actinomycetota</taxon>
        <taxon>Actinomycetes</taxon>
        <taxon>Pseudonocardiales</taxon>
        <taxon>Pseudonocardiaceae</taxon>
        <taxon>Kutzneria</taxon>
    </lineage>
</organism>
<dbReference type="InterPro" id="IPR003709">
    <property type="entry name" value="VanY-like_core_dom"/>
</dbReference>
<name>A0ABR6BN00_9PSEU</name>
<dbReference type="PANTHER" id="PTHR34385">
    <property type="entry name" value="D-ALANYL-D-ALANINE CARBOXYPEPTIDASE"/>
    <property type="match status" value="1"/>
</dbReference>
<dbReference type="EMBL" id="JACJID010000004">
    <property type="protein sequence ID" value="MBA8928262.1"/>
    <property type="molecule type" value="Genomic_DNA"/>
</dbReference>
<feature type="domain" description="D-alanyl-D-alanine carboxypeptidase-like core" evidence="2">
    <location>
        <begin position="70"/>
        <end position="152"/>
    </location>
</feature>
<dbReference type="InterPro" id="IPR052179">
    <property type="entry name" value="DD-CPase-like"/>
</dbReference>
<evidence type="ECO:0000256" key="1">
    <source>
        <dbReference type="SAM" id="MobiDB-lite"/>
    </source>
</evidence>
<dbReference type="Gene3D" id="3.30.1380.10">
    <property type="match status" value="1"/>
</dbReference>
<dbReference type="Proteomes" id="UP000517916">
    <property type="component" value="Unassembled WGS sequence"/>
</dbReference>
<feature type="region of interest" description="Disordered" evidence="1">
    <location>
        <begin position="165"/>
        <end position="185"/>
    </location>
</feature>
<dbReference type="Pfam" id="PF02557">
    <property type="entry name" value="VanY"/>
    <property type="match status" value="1"/>
</dbReference>
<dbReference type="InterPro" id="IPR009045">
    <property type="entry name" value="Zn_M74/Hedgehog-like"/>
</dbReference>
<proteinExistence type="predicted"/>
<comment type="caution">
    <text evidence="3">The sequence shown here is derived from an EMBL/GenBank/DDBJ whole genome shotgun (WGS) entry which is preliminary data.</text>
</comment>
<feature type="compositionally biased region" description="Polar residues" evidence="1">
    <location>
        <begin position="172"/>
        <end position="185"/>
    </location>
</feature>
<protein>
    <recommendedName>
        <fullName evidence="2">D-alanyl-D-alanine carboxypeptidase-like core domain-containing protein</fullName>
    </recommendedName>
</protein>
<accession>A0ABR6BN00</accession>
<gene>
    <name evidence="3" type="ORF">BC739_005479</name>
</gene>
<dbReference type="RefSeq" id="WP_035976775.1">
    <property type="nucleotide sequence ID" value="NZ_BAAABQ010000073.1"/>
</dbReference>
<dbReference type="PANTHER" id="PTHR34385:SF1">
    <property type="entry name" value="PEPTIDOGLYCAN L-ALANYL-D-GLUTAMATE ENDOPEPTIDASE CWLK"/>
    <property type="match status" value="1"/>
</dbReference>
<evidence type="ECO:0000313" key="4">
    <source>
        <dbReference type="Proteomes" id="UP000517916"/>
    </source>
</evidence>
<reference evidence="3 4" key="1">
    <citation type="submission" date="2020-08" db="EMBL/GenBank/DDBJ databases">
        <title>Genomic Encyclopedia of Archaeal and Bacterial Type Strains, Phase II (KMG-II): from individual species to whole genera.</title>
        <authorList>
            <person name="Goeker M."/>
        </authorList>
    </citation>
    <scope>NUCLEOTIDE SEQUENCE [LARGE SCALE GENOMIC DNA]</scope>
    <source>
        <strain evidence="3 4">DSM 43850</strain>
    </source>
</reference>
<dbReference type="SUPFAM" id="SSF55166">
    <property type="entry name" value="Hedgehog/DD-peptidase"/>
    <property type="match status" value="1"/>
</dbReference>
<keyword evidence="4" id="KW-1185">Reference proteome</keyword>